<dbReference type="PANTHER" id="PTHR35010:SF3">
    <property type="entry name" value="BLL4873 PROTEIN"/>
    <property type="match status" value="1"/>
</dbReference>
<dbReference type="EMBL" id="VYDA01000537">
    <property type="protein sequence ID" value="MYH63035.1"/>
    <property type="molecule type" value="Genomic_DNA"/>
</dbReference>
<dbReference type="GO" id="GO:0003677">
    <property type="term" value="F:DNA binding"/>
    <property type="evidence" value="ECO:0007669"/>
    <property type="project" value="InterPro"/>
</dbReference>
<dbReference type="SMART" id="SM00530">
    <property type="entry name" value="HTH_XRE"/>
    <property type="match status" value="1"/>
</dbReference>
<dbReference type="InterPro" id="IPR001387">
    <property type="entry name" value="Cro/C1-type_HTH"/>
</dbReference>
<dbReference type="AlphaFoldDB" id="A0A6B1G778"/>
<dbReference type="Gene3D" id="3.30.450.180">
    <property type="match status" value="1"/>
</dbReference>
<gene>
    <name evidence="2" type="ORF">F4148_15190</name>
</gene>
<comment type="caution">
    <text evidence="2">The sequence shown here is derived from an EMBL/GenBank/DDBJ whole genome shotgun (WGS) entry which is preliminary data.</text>
</comment>
<dbReference type="InterPro" id="IPR010982">
    <property type="entry name" value="Lambda_DNA-bd_dom_sf"/>
</dbReference>
<dbReference type="CDD" id="cd00093">
    <property type="entry name" value="HTH_XRE"/>
    <property type="match status" value="1"/>
</dbReference>
<proteinExistence type="predicted"/>
<dbReference type="PROSITE" id="PS50943">
    <property type="entry name" value="HTH_CROC1"/>
    <property type="match status" value="1"/>
</dbReference>
<dbReference type="InterPro" id="IPR041413">
    <property type="entry name" value="MLTR_LBD"/>
</dbReference>
<dbReference type="Pfam" id="PF01381">
    <property type="entry name" value="HTH_3"/>
    <property type="match status" value="1"/>
</dbReference>
<feature type="domain" description="HTH cro/C1-type" evidence="1">
    <location>
        <begin position="48"/>
        <end position="97"/>
    </location>
</feature>
<name>A0A6B1G778_9CHLR</name>
<dbReference type="Pfam" id="PF17765">
    <property type="entry name" value="MLTR_LBD"/>
    <property type="match status" value="1"/>
</dbReference>
<protein>
    <submittedName>
        <fullName evidence="2">Helix-turn-helix transcriptional regulator</fullName>
    </submittedName>
</protein>
<evidence type="ECO:0000259" key="1">
    <source>
        <dbReference type="PROSITE" id="PS50943"/>
    </source>
</evidence>
<organism evidence="2">
    <name type="scientific">Caldilineaceae bacterium SB0675_bin_29</name>
    <dbReference type="NCBI Taxonomy" id="2605266"/>
    <lineage>
        <taxon>Bacteria</taxon>
        <taxon>Bacillati</taxon>
        <taxon>Chloroflexota</taxon>
        <taxon>Caldilineae</taxon>
        <taxon>Caldilineales</taxon>
        <taxon>Caldilineaceae</taxon>
    </lineage>
</organism>
<dbReference type="PANTHER" id="PTHR35010">
    <property type="entry name" value="BLL4672 PROTEIN-RELATED"/>
    <property type="match status" value="1"/>
</dbReference>
<sequence length="314" mass="34945">MPGLLWDLHQFESAGNDDEGEGVEHKAFGQVVTALRKEQIDFASGHSWSQHRLADETGLTVRIVGKIERGEQARLDRQILEGLAQAFQLTSFERREFFAMASEVTDASLVRAALGSEEVFTQVWALLDTLCAPAFLMDPFADVIGVNRALLAFHDLNLAQLKAARETAAGANNIAFLLAPDGRLRQMLGRGWRPIALANVQQWRAMTLRYRHTERFRQLFSALSAYPDFYGLWADSHEDGYDDYSRLRSYSYLHGAHGPVAYTVFTNTSISGYGELYLSTFVPQDRVTTALFQELAGKGGQALSLAPWPNPSLG</sequence>
<evidence type="ECO:0000313" key="2">
    <source>
        <dbReference type="EMBL" id="MYH63035.1"/>
    </source>
</evidence>
<accession>A0A6B1G778</accession>
<reference evidence="2" key="1">
    <citation type="submission" date="2019-09" db="EMBL/GenBank/DDBJ databases">
        <title>Characterisation of the sponge microbiome using genome-centric metagenomics.</title>
        <authorList>
            <person name="Engelberts J.P."/>
            <person name="Robbins S.J."/>
            <person name="De Goeij J.M."/>
            <person name="Aranda M."/>
            <person name="Bell S.C."/>
            <person name="Webster N.S."/>
        </authorList>
    </citation>
    <scope>NUCLEOTIDE SEQUENCE</scope>
    <source>
        <strain evidence="2">SB0675_bin_29</strain>
    </source>
</reference>
<dbReference type="SUPFAM" id="SSF47413">
    <property type="entry name" value="lambda repressor-like DNA-binding domains"/>
    <property type="match status" value="1"/>
</dbReference>
<dbReference type="Gene3D" id="1.10.260.40">
    <property type="entry name" value="lambda repressor-like DNA-binding domains"/>
    <property type="match status" value="1"/>
</dbReference>